<feature type="transmembrane region" description="Helical" evidence="11">
    <location>
        <begin position="25"/>
        <end position="45"/>
    </location>
</feature>
<dbReference type="PANTHER" id="PTHR23136">
    <property type="entry name" value="TAX1-BINDING PROTEIN 3-RELATED"/>
    <property type="match status" value="1"/>
</dbReference>
<dbReference type="Gene3D" id="3.90.1480.20">
    <property type="entry name" value="Glycosyl transferase family 29"/>
    <property type="match status" value="2"/>
</dbReference>
<dbReference type="Pfam" id="PF00777">
    <property type="entry name" value="Glyco_transf_29"/>
    <property type="match status" value="2"/>
</dbReference>
<comment type="subcellular location">
    <subcellularLocation>
        <location evidence="1">Golgi apparatus membrane</location>
        <topology evidence="1">Single-pass type II membrane protein</topology>
    </subcellularLocation>
</comment>
<dbReference type="InterPro" id="IPR001675">
    <property type="entry name" value="Glyco_trans_29"/>
</dbReference>
<comment type="similarity">
    <text evidence="2">Belongs to the glycosyltransferase 29 family.</text>
</comment>
<evidence type="ECO:0000256" key="3">
    <source>
        <dbReference type="ARBA" id="ARBA00022676"/>
    </source>
</evidence>
<keyword evidence="13" id="KW-1185">Reference proteome</keyword>
<keyword evidence="3 12" id="KW-0328">Glycosyltransferase</keyword>
<keyword evidence="7 11" id="KW-1133">Transmembrane helix</keyword>
<dbReference type="STRING" id="307972.A0A2G8JDB1"/>
<evidence type="ECO:0000256" key="9">
    <source>
        <dbReference type="ARBA" id="ARBA00023136"/>
    </source>
</evidence>
<accession>A0A2G8JDB1</accession>
<proteinExistence type="inferred from homology"/>
<dbReference type="AlphaFoldDB" id="A0A2G8JDB1"/>
<keyword evidence="9 11" id="KW-0472">Membrane</keyword>
<evidence type="ECO:0000256" key="6">
    <source>
        <dbReference type="ARBA" id="ARBA00022968"/>
    </source>
</evidence>
<dbReference type="EMBL" id="MRZV01002431">
    <property type="protein sequence ID" value="PIK33732.1"/>
    <property type="molecule type" value="Genomic_DNA"/>
</dbReference>
<evidence type="ECO:0000256" key="8">
    <source>
        <dbReference type="ARBA" id="ARBA00023034"/>
    </source>
</evidence>
<evidence type="ECO:0000256" key="10">
    <source>
        <dbReference type="ARBA" id="ARBA00023180"/>
    </source>
</evidence>
<evidence type="ECO:0000313" key="13">
    <source>
        <dbReference type="Proteomes" id="UP000230750"/>
    </source>
</evidence>
<dbReference type="PANTHER" id="PTHR23136:SF12">
    <property type="entry name" value="ALPHA-2,6-SIALYLTRANSFERASE"/>
    <property type="match status" value="1"/>
</dbReference>
<keyword evidence="6" id="KW-0735">Signal-anchor</keyword>
<evidence type="ECO:0000256" key="2">
    <source>
        <dbReference type="ARBA" id="ARBA00006003"/>
    </source>
</evidence>
<keyword evidence="8" id="KW-0333">Golgi apparatus</keyword>
<name>A0A2G8JDB1_STIJA</name>
<keyword evidence="4 12" id="KW-0808">Transferase</keyword>
<dbReference type="GO" id="GO:0000139">
    <property type="term" value="C:Golgi membrane"/>
    <property type="evidence" value="ECO:0007669"/>
    <property type="project" value="UniProtKB-SubCell"/>
</dbReference>
<keyword evidence="10" id="KW-0325">Glycoprotein</keyword>
<comment type="caution">
    <text evidence="12">The sequence shown here is derived from an EMBL/GenBank/DDBJ whole genome shotgun (WGS) entry which is preliminary data.</text>
</comment>
<evidence type="ECO:0000256" key="7">
    <source>
        <dbReference type="ARBA" id="ARBA00022989"/>
    </source>
</evidence>
<evidence type="ECO:0000256" key="5">
    <source>
        <dbReference type="ARBA" id="ARBA00022692"/>
    </source>
</evidence>
<dbReference type="InterPro" id="IPR038578">
    <property type="entry name" value="GT29-like_sf"/>
</dbReference>
<dbReference type="OrthoDB" id="10264956at2759"/>
<sequence length="345" mass="39873">MLVSHLPDMERATSDLKFRWRVRDLIILLAFWQCILMTLCLLYFLHNQSVDLDRQRLVNLENARFSRDSGDFHSRLKATLKPPTKKGEEEARFIKNIITEAPVIGEEIKSLPGYISIIGNKTLHMTCRTCSLVSSSGQLSGKGAGADIDDADCVLRMNAAPVKGYEEDVGYRTTARIIGHPNLQKSLQEDEDMKQEILDDQNTRTDFKGSSYLVLTGFVTMLFAIDICGKIDVYGLPPENYCQSHPNSKILYHYYNDSINKLECTYYAASEKKLHMGHKFLTEKAIFSQWAIHRNIRFHYPSWKPVLRNLTQLNSPFLKLYNEAKRMAHYQNFRIHHQRGKNHRK</sequence>
<evidence type="ECO:0000256" key="11">
    <source>
        <dbReference type="SAM" id="Phobius"/>
    </source>
</evidence>
<gene>
    <name evidence="12" type="ORF">BSL78_29453</name>
</gene>
<dbReference type="GO" id="GO:0008373">
    <property type="term" value="F:sialyltransferase activity"/>
    <property type="evidence" value="ECO:0007669"/>
    <property type="project" value="InterPro"/>
</dbReference>
<organism evidence="12 13">
    <name type="scientific">Stichopus japonicus</name>
    <name type="common">Sea cucumber</name>
    <dbReference type="NCBI Taxonomy" id="307972"/>
    <lineage>
        <taxon>Eukaryota</taxon>
        <taxon>Metazoa</taxon>
        <taxon>Echinodermata</taxon>
        <taxon>Eleutherozoa</taxon>
        <taxon>Echinozoa</taxon>
        <taxon>Holothuroidea</taxon>
        <taxon>Aspidochirotacea</taxon>
        <taxon>Aspidochirotida</taxon>
        <taxon>Stichopodidae</taxon>
        <taxon>Apostichopus</taxon>
    </lineage>
</organism>
<evidence type="ECO:0000313" key="12">
    <source>
        <dbReference type="EMBL" id="PIK33732.1"/>
    </source>
</evidence>
<evidence type="ECO:0000256" key="1">
    <source>
        <dbReference type="ARBA" id="ARBA00004323"/>
    </source>
</evidence>
<dbReference type="Proteomes" id="UP000230750">
    <property type="component" value="Unassembled WGS sequence"/>
</dbReference>
<keyword evidence="5 11" id="KW-0812">Transmembrane</keyword>
<protein>
    <submittedName>
        <fullName evidence="12">Putative alpha-N-acetylgalactosaminide alpha-2,6-sialyltransferase 3</fullName>
    </submittedName>
</protein>
<evidence type="ECO:0000256" key="4">
    <source>
        <dbReference type="ARBA" id="ARBA00022679"/>
    </source>
</evidence>
<reference evidence="12 13" key="1">
    <citation type="journal article" date="2017" name="PLoS Biol.">
        <title>The sea cucumber genome provides insights into morphological evolution and visceral regeneration.</title>
        <authorList>
            <person name="Zhang X."/>
            <person name="Sun L."/>
            <person name="Yuan J."/>
            <person name="Sun Y."/>
            <person name="Gao Y."/>
            <person name="Zhang L."/>
            <person name="Li S."/>
            <person name="Dai H."/>
            <person name="Hamel J.F."/>
            <person name="Liu C."/>
            <person name="Yu Y."/>
            <person name="Liu S."/>
            <person name="Lin W."/>
            <person name="Guo K."/>
            <person name="Jin S."/>
            <person name="Xu P."/>
            <person name="Storey K.B."/>
            <person name="Huan P."/>
            <person name="Zhang T."/>
            <person name="Zhou Y."/>
            <person name="Zhang J."/>
            <person name="Lin C."/>
            <person name="Li X."/>
            <person name="Xing L."/>
            <person name="Huo D."/>
            <person name="Sun M."/>
            <person name="Wang L."/>
            <person name="Mercier A."/>
            <person name="Li F."/>
            <person name="Yang H."/>
            <person name="Xiang J."/>
        </authorList>
    </citation>
    <scope>NUCLEOTIDE SEQUENCE [LARGE SCALE GENOMIC DNA]</scope>
    <source>
        <strain evidence="12">Shaxun</strain>
        <tissue evidence="12">Muscle</tissue>
    </source>
</reference>